<evidence type="ECO:0000313" key="2">
    <source>
        <dbReference type="EMBL" id="MPN41843.1"/>
    </source>
</evidence>
<gene>
    <name evidence="2" type="ORF">SDC9_189398</name>
</gene>
<feature type="domain" description="Methyltransferase type 11" evidence="1">
    <location>
        <begin position="5"/>
        <end position="61"/>
    </location>
</feature>
<protein>
    <recommendedName>
        <fullName evidence="1">Methyltransferase type 11 domain-containing protein</fullName>
    </recommendedName>
</protein>
<evidence type="ECO:0000259" key="1">
    <source>
        <dbReference type="Pfam" id="PF08241"/>
    </source>
</evidence>
<dbReference type="Gene3D" id="3.40.50.150">
    <property type="entry name" value="Vaccinia Virus protein VP39"/>
    <property type="match status" value="1"/>
</dbReference>
<dbReference type="InterPro" id="IPR029063">
    <property type="entry name" value="SAM-dependent_MTases_sf"/>
</dbReference>
<reference evidence="2" key="1">
    <citation type="submission" date="2019-08" db="EMBL/GenBank/DDBJ databases">
        <authorList>
            <person name="Kucharzyk K."/>
            <person name="Murdoch R.W."/>
            <person name="Higgins S."/>
            <person name="Loffler F."/>
        </authorList>
    </citation>
    <scope>NUCLEOTIDE SEQUENCE</scope>
</reference>
<name>A0A645I2V4_9ZZZZ</name>
<organism evidence="2">
    <name type="scientific">bioreactor metagenome</name>
    <dbReference type="NCBI Taxonomy" id="1076179"/>
    <lineage>
        <taxon>unclassified sequences</taxon>
        <taxon>metagenomes</taxon>
        <taxon>ecological metagenomes</taxon>
    </lineage>
</organism>
<dbReference type="Pfam" id="PF08241">
    <property type="entry name" value="Methyltransf_11"/>
    <property type="match status" value="1"/>
</dbReference>
<dbReference type="GO" id="GO:0008757">
    <property type="term" value="F:S-adenosylmethionine-dependent methyltransferase activity"/>
    <property type="evidence" value="ECO:0007669"/>
    <property type="project" value="InterPro"/>
</dbReference>
<sequence length="159" mass="17017">MAAYARDRGIRTVIGEAERLPFRDGVFGYTAFITSLCFVADPLRALREAHRVTGSGGSIVVAYLEPESAAGRRLLAEKADSPYYSRATLLPGREVERLLRAAGYLPQDAAHLEPVAGEPTGPGQRPARLVPRPGRDGGLFCVIGARRLTPAPDDGTMTA</sequence>
<dbReference type="EMBL" id="VSSQ01099158">
    <property type="protein sequence ID" value="MPN41843.1"/>
    <property type="molecule type" value="Genomic_DNA"/>
</dbReference>
<dbReference type="SUPFAM" id="SSF53335">
    <property type="entry name" value="S-adenosyl-L-methionine-dependent methyltransferases"/>
    <property type="match status" value="1"/>
</dbReference>
<dbReference type="InterPro" id="IPR013216">
    <property type="entry name" value="Methyltransf_11"/>
</dbReference>
<proteinExistence type="predicted"/>
<accession>A0A645I2V4</accession>
<comment type="caution">
    <text evidence="2">The sequence shown here is derived from an EMBL/GenBank/DDBJ whole genome shotgun (WGS) entry which is preliminary data.</text>
</comment>
<dbReference type="AlphaFoldDB" id="A0A645I2V4"/>